<keyword evidence="3" id="KW-1185">Reference proteome</keyword>
<dbReference type="PANTHER" id="PTHR43685">
    <property type="entry name" value="GLYCOSYLTRANSFERASE"/>
    <property type="match status" value="1"/>
</dbReference>
<dbReference type="Pfam" id="PF00535">
    <property type="entry name" value="Glycos_transf_2"/>
    <property type="match status" value="1"/>
</dbReference>
<dbReference type="EMBL" id="JAHCTB010000004">
    <property type="protein sequence ID" value="MBT0608446.1"/>
    <property type="molecule type" value="Genomic_DNA"/>
</dbReference>
<dbReference type="PANTHER" id="PTHR43685:SF2">
    <property type="entry name" value="GLYCOSYLTRANSFERASE 2-LIKE DOMAIN-CONTAINING PROTEIN"/>
    <property type="match status" value="1"/>
</dbReference>
<name>A0ABS5S5F1_9FLAO</name>
<evidence type="ECO:0000313" key="3">
    <source>
        <dbReference type="Proteomes" id="UP001297092"/>
    </source>
</evidence>
<protein>
    <submittedName>
        <fullName evidence="2">Glycosyltransferase family 2 protein</fullName>
    </submittedName>
</protein>
<dbReference type="SUPFAM" id="SSF53448">
    <property type="entry name" value="Nucleotide-diphospho-sugar transferases"/>
    <property type="match status" value="1"/>
</dbReference>
<dbReference type="CDD" id="cd00761">
    <property type="entry name" value="Glyco_tranf_GTA_type"/>
    <property type="match status" value="1"/>
</dbReference>
<comment type="caution">
    <text evidence="2">The sequence shown here is derived from an EMBL/GenBank/DDBJ whole genome shotgun (WGS) entry which is preliminary data.</text>
</comment>
<dbReference type="InterPro" id="IPR050834">
    <property type="entry name" value="Glycosyltransf_2"/>
</dbReference>
<evidence type="ECO:0000259" key="1">
    <source>
        <dbReference type="Pfam" id="PF00535"/>
    </source>
</evidence>
<proteinExistence type="predicted"/>
<dbReference type="InterPro" id="IPR029044">
    <property type="entry name" value="Nucleotide-diphossugar_trans"/>
</dbReference>
<evidence type="ECO:0000313" key="2">
    <source>
        <dbReference type="EMBL" id="MBT0608446.1"/>
    </source>
</evidence>
<organism evidence="2 3">
    <name type="scientific">Aequorivita echinoideorum</name>
    <dbReference type="NCBI Taxonomy" id="1549647"/>
    <lineage>
        <taxon>Bacteria</taxon>
        <taxon>Pseudomonadati</taxon>
        <taxon>Bacteroidota</taxon>
        <taxon>Flavobacteriia</taxon>
        <taxon>Flavobacteriales</taxon>
        <taxon>Flavobacteriaceae</taxon>
        <taxon>Aequorivita</taxon>
    </lineage>
</organism>
<accession>A0ABS5S5F1</accession>
<dbReference type="Gene3D" id="3.90.550.10">
    <property type="entry name" value="Spore Coat Polysaccharide Biosynthesis Protein SpsA, Chain A"/>
    <property type="match status" value="1"/>
</dbReference>
<feature type="domain" description="Glycosyltransferase 2-like" evidence="1">
    <location>
        <begin position="6"/>
        <end position="137"/>
    </location>
</feature>
<dbReference type="Proteomes" id="UP001297092">
    <property type="component" value="Unassembled WGS sequence"/>
</dbReference>
<sequence>MFPKVSIIIPTYNRAHLIGETLDSILAQTYTNWECIIVDDGSTDNMDAVVESYLRKDQRFQYHHRPKNRKKGANTCRNYGFELSKGDYIQWLDSDDLISRNKLEKQISILNLCSPLDIVFGKWKRFKEDIDNAVDINKKTFYKSYESGYVFMEALGEYKTFMASHSYLVSRDIISKSGLWNPYLLSNQDGEFFNRILLNCGRVIFCENVTSYYRMNCNISVSSYSSIDKIISVINSWILIENRMILQYDLSKFKYIENAKNRVFIDLNKSDFSYLKYNYQDFFNIQLVSEKEYFRKKRLYKRALRKLNKKLERWFPMFA</sequence>
<reference evidence="2 3" key="1">
    <citation type="submission" date="2021-05" db="EMBL/GenBank/DDBJ databases">
        <title>Aequorivita echinoideorum JCM 30378 genome.</title>
        <authorList>
            <person name="Zhang H."/>
            <person name="Li C."/>
        </authorList>
    </citation>
    <scope>NUCLEOTIDE SEQUENCE [LARGE SCALE GENOMIC DNA]</scope>
    <source>
        <strain evidence="2 3">JCM30378</strain>
    </source>
</reference>
<dbReference type="InterPro" id="IPR001173">
    <property type="entry name" value="Glyco_trans_2-like"/>
</dbReference>
<dbReference type="RefSeq" id="WP_214113317.1">
    <property type="nucleotide sequence ID" value="NZ_JAHCTB010000004.1"/>
</dbReference>
<gene>
    <name evidence="2" type="ORF">KIV10_09650</name>
</gene>